<reference evidence="1 2" key="1">
    <citation type="submission" date="2014-06" db="EMBL/GenBank/DDBJ databases">
        <title>Functional and comparative genomic analyses of the Drosophila gut microbiota identify candidate symbiosis factors.</title>
        <authorList>
            <person name="Newell P.D."/>
            <person name="Chaston J.M."/>
            <person name="Douglas A.E."/>
        </authorList>
    </citation>
    <scope>NUCLEOTIDE SEQUENCE [LARGE SCALE GENOMIC DNA]</scope>
    <source>
        <strain evidence="1 2">DmCS_002</strain>
    </source>
</reference>
<gene>
    <name evidence="1" type="ORF">LfDm3_1276</name>
</gene>
<dbReference type="GeneID" id="74913935"/>
<evidence type="ECO:0000313" key="2">
    <source>
        <dbReference type="Proteomes" id="UP000031397"/>
    </source>
</evidence>
<proteinExistence type="predicted"/>
<accession>A0A0C1LX00</accession>
<protein>
    <submittedName>
        <fullName evidence="1">Uncharacterized protein</fullName>
    </submittedName>
</protein>
<dbReference type="PATRIC" id="fig|1614.7.peg.1215"/>
<dbReference type="AlphaFoldDB" id="A0A0C1LX00"/>
<organism evidence="1 2">
    <name type="scientific">Fructilactobacillus fructivorans</name>
    <dbReference type="NCBI Taxonomy" id="1614"/>
    <lineage>
        <taxon>Bacteria</taxon>
        <taxon>Bacillati</taxon>
        <taxon>Bacillota</taxon>
        <taxon>Bacilli</taxon>
        <taxon>Lactobacillales</taxon>
        <taxon>Lactobacillaceae</taxon>
        <taxon>Fructilactobacillus</taxon>
    </lineage>
</organism>
<comment type="caution">
    <text evidence="1">The sequence shown here is derived from an EMBL/GenBank/DDBJ whole genome shotgun (WGS) entry which is preliminary data.</text>
</comment>
<dbReference type="OrthoDB" id="2296273at2"/>
<name>A0A0C1LX00_9LACO</name>
<keyword evidence="2" id="KW-1185">Reference proteome</keyword>
<dbReference type="EMBL" id="JOJZ01000024">
    <property type="protein sequence ID" value="KID41130.1"/>
    <property type="molecule type" value="Genomic_DNA"/>
</dbReference>
<dbReference type="Proteomes" id="UP000031397">
    <property type="component" value="Unassembled WGS sequence"/>
</dbReference>
<dbReference type="RefSeq" id="WP_039145087.1">
    <property type="nucleotide sequence ID" value="NZ_JOJZ01000024.1"/>
</dbReference>
<evidence type="ECO:0000313" key="1">
    <source>
        <dbReference type="EMBL" id="KID41130.1"/>
    </source>
</evidence>
<sequence length="269" mass="30326">MTQYTVTQRANQYKQPRGGFIPVASLNTKQFKDDEFLPIASENITPSFMGLVVDYLTRFEVTGDVVGSFGIPEIGAHNVDLLAAQKTGHPYNGNMKRFKELTSQIKGLDDQSIQCAIQLVNYDIAYRMDPSYYVPRPKYQANQVTLEHVQKMVKRGAQFLHAAAKGGPIMVDFDFPGAYTKTVVNGDGDYLTKSGLWDFKVSKAKPTNKFTLQILMYYIMGMHSENQSYFETVKQLGLFYPRQNLLYLINVSDISKSTMATVTNDVIGY</sequence>